<protein>
    <submittedName>
        <fullName evidence="14">Zinc metalloprotease SA1105</fullName>
        <ecNumber evidence="14">3.4.24.-</ecNumber>
    </submittedName>
</protein>
<keyword evidence="7" id="KW-0862">Zinc</keyword>
<dbReference type="SUPFAM" id="SSF50156">
    <property type="entry name" value="PDZ domain-like"/>
    <property type="match status" value="1"/>
</dbReference>
<feature type="transmembrane region" description="Helical" evidence="11">
    <location>
        <begin position="122"/>
        <end position="148"/>
    </location>
</feature>
<comment type="subcellular location">
    <subcellularLocation>
        <location evidence="2">Membrane</location>
        <topology evidence="2">Multi-pass membrane protein</topology>
    </subcellularLocation>
</comment>
<feature type="domain" description="PDZ" evidence="13">
    <location>
        <begin position="178"/>
        <end position="228"/>
    </location>
</feature>
<evidence type="ECO:0000256" key="7">
    <source>
        <dbReference type="ARBA" id="ARBA00022833"/>
    </source>
</evidence>
<evidence type="ECO:0000256" key="6">
    <source>
        <dbReference type="ARBA" id="ARBA00022801"/>
    </source>
</evidence>
<name>A0A3S4RA43_9ACTO</name>
<dbReference type="Gene3D" id="2.30.42.10">
    <property type="match status" value="1"/>
</dbReference>
<evidence type="ECO:0000256" key="4">
    <source>
        <dbReference type="ARBA" id="ARBA00022670"/>
    </source>
</evidence>
<reference evidence="14 15" key="1">
    <citation type="submission" date="2018-12" db="EMBL/GenBank/DDBJ databases">
        <authorList>
            <consortium name="Pathogen Informatics"/>
        </authorList>
    </citation>
    <scope>NUCLEOTIDE SEQUENCE [LARGE SCALE GENOMIC DNA]</scope>
    <source>
        <strain evidence="14 15">NCTC11636</strain>
    </source>
</reference>
<evidence type="ECO:0000313" key="15">
    <source>
        <dbReference type="Proteomes" id="UP000266895"/>
    </source>
</evidence>
<evidence type="ECO:0000313" key="14">
    <source>
        <dbReference type="EMBL" id="VEG26904.1"/>
    </source>
</evidence>
<evidence type="ECO:0000256" key="5">
    <source>
        <dbReference type="ARBA" id="ARBA00022692"/>
    </source>
</evidence>
<organism evidence="14 15">
    <name type="scientific">Actinomyces howellii</name>
    <dbReference type="NCBI Taxonomy" id="52771"/>
    <lineage>
        <taxon>Bacteria</taxon>
        <taxon>Bacillati</taxon>
        <taxon>Actinomycetota</taxon>
        <taxon>Actinomycetes</taxon>
        <taxon>Actinomycetales</taxon>
        <taxon>Actinomycetaceae</taxon>
        <taxon>Actinomyces</taxon>
    </lineage>
</organism>
<evidence type="ECO:0000256" key="11">
    <source>
        <dbReference type="SAM" id="Phobius"/>
    </source>
</evidence>
<dbReference type="PANTHER" id="PTHR42837">
    <property type="entry name" value="REGULATOR OF SIGMA-E PROTEASE RSEP"/>
    <property type="match status" value="1"/>
</dbReference>
<comment type="cofactor">
    <cofactor evidence="1">
        <name>Zn(2+)</name>
        <dbReference type="ChEBI" id="CHEBI:29105"/>
    </cofactor>
</comment>
<feature type="transmembrane region" description="Helical" evidence="11">
    <location>
        <begin position="419"/>
        <end position="438"/>
    </location>
</feature>
<dbReference type="InterPro" id="IPR041489">
    <property type="entry name" value="PDZ_6"/>
</dbReference>
<dbReference type="GO" id="GO:0004222">
    <property type="term" value="F:metalloendopeptidase activity"/>
    <property type="evidence" value="ECO:0007669"/>
    <property type="project" value="InterPro"/>
</dbReference>
<dbReference type="Proteomes" id="UP000266895">
    <property type="component" value="Chromosome"/>
</dbReference>
<keyword evidence="8 11" id="KW-1133">Transmembrane helix</keyword>
<keyword evidence="5 11" id="KW-0812">Transmembrane</keyword>
<evidence type="ECO:0000256" key="9">
    <source>
        <dbReference type="ARBA" id="ARBA00023049"/>
    </source>
</evidence>
<sequence length="440" mass="45779">MTHTLAYVLGVLVLVLGVAVSVALHELGHMIPAKRFGVKVPEYFIGFGPRIWSTRRGETEYGVKAIWLGGYVKLLGMLPPAPPDRPDKPGSMIDEARRESLAELAEEDRDRAFYRLSVPRKLIVMAGGILTNLVLGVVCLVLAVGVVGQPARTSTLGSVTSCLPTDASGQDAPVEDCAAEEKTPAVRAGLRAGDTIVSWDGSTTSTWAEVQEAIGASGTRAVEVVIERDGARRTLSVTPVEVSRPVTDDNGAPVTGADGEQLTQMRPYVGIGPALGTVRVPPSQLPAVVGQAVTGTLKAIATLPVGLVHSVAAGLGIEERSSEGLVSLVGIGRMAGETTAAGAGSGTVPLSVRVSAMLSLLGALNLALFAFNLVPLPPLDGGHVAGACWEGLRRLLARMRGRPDPGHVDTARLLPVGQAVFVLLVIMAAVLIWVDIVAPL</sequence>
<dbReference type="Pfam" id="PF02163">
    <property type="entry name" value="Peptidase_M50"/>
    <property type="match status" value="1"/>
</dbReference>
<evidence type="ECO:0000259" key="13">
    <source>
        <dbReference type="Pfam" id="PF17820"/>
    </source>
</evidence>
<dbReference type="OrthoDB" id="9782003at2"/>
<dbReference type="GO" id="GO:0016020">
    <property type="term" value="C:membrane"/>
    <property type="evidence" value="ECO:0007669"/>
    <property type="project" value="UniProtKB-SubCell"/>
</dbReference>
<dbReference type="InterPro" id="IPR004387">
    <property type="entry name" value="Pept_M50_Zn"/>
</dbReference>
<evidence type="ECO:0000256" key="1">
    <source>
        <dbReference type="ARBA" id="ARBA00001947"/>
    </source>
</evidence>
<keyword evidence="4 14" id="KW-0645">Protease</keyword>
<dbReference type="PANTHER" id="PTHR42837:SF2">
    <property type="entry name" value="MEMBRANE METALLOPROTEASE ARASP2, CHLOROPLASTIC-RELATED"/>
    <property type="match status" value="1"/>
</dbReference>
<dbReference type="GO" id="GO:0006508">
    <property type="term" value="P:proteolysis"/>
    <property type="evidence" value="ECO:0007669"/>
    <property type="project" value="UniProtKB-KW"/>
</dbReference>
<comment type="similarity">
    <text evidence="3">Belongs to the peptidase M50B family.</text>
</comment>
<dbReference type="EMBL" id="LR134350">
    <property type="protein sequence ID" value="VEG26904.1"/>
    <property type="molecule type" value="Genomic_DNA"/>
</dbReference>
<keyword evidence="6 14" id="KW-0378">Hydrolase</keyword>
<dbReference type="RefSeq" id="WP_126381936.1">
    <property type="nucleotide sequence ID" value="NZ_LR134350.1"/>
</dbReference>
<proteinExistence type="inferred from homology"/>
<dbReference type="CDD" id="cd06163">
    <property type="entry name" value="S2P-M50_PDZ_RseP-like"/>
    <property type="match status" value="1"/>
</dbReference>
<evidence type="ECO:0000259" key="12">
    <source>
        <dbReference type="Pfam" id="PF02163"/>
    </source>
</evidence>
<feature type="transmembrane region" description="Helical" evidence="11">
    <location>
        <begin position="6"/>
        <end position="25"/>
    </location>
</feature>
<evidence type="ECO:0000256" key="8">
    <source>
        <dbReference type="ARBA" id="ARBA00022989"/>
    </source>
</evidence>
<dbReference type="InterPro" id="IPR008915">
    <property type="entry name" value="Peptidase_M50"/>
</dbReference>
<keyword evidence="9 14" id="KW-0482">Metalloprotease</keyword>
<dbReference type="AlphaFoldDB" id="A0A3S4RA43"/>
<accession>A0A3S4RA43</accession>
<keyword evidence="10 11" id="KW-0472">Membrane</keyword>
<evidence type="ECO:0000256" key="2">
    <source>
        <dbReference type="ARBA" id="ARBA00004141"/>
    </source>
</evidence>
<evidence type="ECO:0000256" key="3">
    <source>
        <dbReference type="ARBA" id="ARBA00007931"/>
    </source>
</evidence>
<dbReference type="InterPro" id="IPR036034">
    <property type="entry name" value="PDZ_sf"/>
</dbReference>
<feature type="domain" description="Peptidase M50" evidence="12">
    <location>
        <begin position="14"/>
        <end position="395"/>
    </location>
</feature>
<keyword evidence="15" id="KW-1185">Reference proteome</keyword>
<evidence type="ECO:0000256" key="10">
    <source>
        <dbReference type="ARBA" id="ARBA00023136"/>
    </source>
</evidence>
<dbReference type="EC" id="3.4.24.-" evidence="14"/>
<dbReference type="Pfam" id="PF17820">
    <property type="entry name" value="PDZ_6"/>
    <property type="match status" value="1"/>
</dbReference>
<dbReference type="KEGG" id="ahw:NCTC11636_00771"/>
<gene>
    <name evidence="14" type="ORF">NCTC11636_00771</name>
</gene>